<keyword evidence="10" id="KW-1185">Reference proteome</keyword>
<reference evidence="9 10" key="1">
    <citation type="journal article" date="2012" name="Genome Biol.">
        <title>The genome of the polar eukaryotic microalga coccomyxa subellipsoidea reveals traits of cold adaptation.</title>
        <authorList>
            <person name="Blanc G."/>
            <person name="Agarkova I."/>
            <person name="Grimwood J."/>
            <person name="Kuo A."/>
            <person name="Brueggeman A."/>
            <person name="Dunigan D."/>
            <person name="Gurnon J."/>
            <person name="Ladunga I."/>
            <person name="Lindquist E."/>
            <person name="Lucas S."/>
            <person name="Pangilinan J."/>
            <person name="Proschold T."/>
            <person name="Salamov A."/>
            <person name="Schmutz J."/>
            <person name="Weeks D."/>
            <person name="Yamada T."/>
            <person name="Claverie J.M."/>
            <person name="Grigoriev I."/>
            <person name="Van Etten J."/>
            <person name="Lomsadze A."/>
            <person name="Borodovsky M."/>
        </authorList>
    </citation>
    <scope>NUCLEOTIDE SEQUENCE [LARGE SCALE GENOMIC DNA]</scope>
    <source>
        <strain evidence="9 10">C-169</strain>
    </source>
</reference>
<organism evidence="9 10">
    <name type="scientific">Coccomyxa subellipsoidea (strain C-169)</name>
    <name type="common">Green microalga</name>
    <dbReference type="NCBI Taxonomy" id="574566"/>
    <lineage>
        <taxon>Eukaryota</taxon>
        <taxon>Viridiplantae</taxon>
        <taxon>Chlorophyta</taxon>
        <taxon>core chlorophytes</taxon>
        <taxon>Trebouxiophyceae</taxon>
        <taxon>Trebouxiophyceae incertae sedis</taxon>
        <taxon>Coccomyxaceae</taxon>
        <taxon>Coccomyxa</taxon>
        <taxon>Coccomyxa subellipsoidea</taxon>
    </lineage>
</organism>
<dbReference type="PANTHER" id="PTHR44329:SF214">
    <property type="entry name" value="PROTEIN KINASE DOMAIN-CONTAINING PROTEIN"/>
    <property type="match status" value="1"/>
</dbReference>
<dbReference type="GO" id="GO:0005524">
    <property type="term" value="F:ATP binding"/>
    <property type="evidence" value="ECO:0007669"/>
    <property type="project" value="UniProtKB-UniRule"/>
</dbReference>
<dbReference type="InterPro" id="IPR017441">
    <property type="entry name" value="Protein_kinase_ATP_BS"/>
</dbReference>
<keyword evidence="5 6" id="KW-0067">ATP-binding</keyword>
<dbReference type="InterPro" id="IPR000719">
    <property type="entry name" value="Prot_kinase_dom"/>
</dbReference>
<feature type="region of interest" description="Disordered" evidence="7">
    <location>
        <begin position="773"/>
        <end position="801"/>
    </location>
</feature>
<dbReference type="PANTHER" id="PTHR44329">
    <property type="entry name" value="SERINE/THREONINE-PROTEIN KINASE TNNI3K-RELATED"/>
    <property type="match status" value="1"/>
</dbReference>
<accession>I0YK36</accession>
<dbReference type="Proteomes" id="UP000007264">
    <property type="component" value="Unassembled WGS sequence"/>
</dbReference>
<feature type="compositionally biased region" description="Acidic residues" evidence="7">
    <location>
        <begin position="422"/>
        <end position="432"/>
    </location>
</feature>
<dbReference type="EMBL" id="AGSI01000022">
    <property type="protein sequence ID" value="EIE18755.1"/>
    <property type="molecule type" value="Genomic_DNA"/>
</dbReference>
<evidence type="ECO:0000256" key="2">
    <source>
        <dbReference type="ARBA" id="ARBA00022679"/>
    </source>
</evidence>
<dbReference type="GeneID" id="17036684"/>
<protein>
    <submittedName>
        <fullName evidence="9">Kinase-like protein</fullName>
    </submittedName>
</protein>
<dbReference type="RefSeq" id="XP_005643299.1">
    <property type="nucleotide sequence ID" value="XM_005643242.1"/>
</dbReference>
<name>I0YK36_COCSC</name>
<dbReference type="Pfam" id="PF07714">
    <property type="entry name" value="PK_Tyr_Ser-Thr"/>
    <property type="match status" value="2"/>
</dbReference>
<evidence type="ECO:0000259" key="8">
    <source>
        <dbReference type="PROSITE" id="PS50011"/>
    </source>
</evidence>
<dbReference type="STRING" id="574566.I0YK36"/>
<sequence length="1021" mass="109214">MTVDRFGQGKQGRLEKHKPYARKIRLTKETWVPGGTAFIKNNRHVVLQSDQEAPASAVLDVGTLVDAIHVAAGSHLELRRLRIPNSGNRRLSRPSERVRLRVAGIFALWPSVTLAKDSQMSFSDCVFYYWSDKEWDSCDKFRDVATNILNPRGIPDMLEWSASDTQSQNVLDSYSGDMGAAEFQEWDEKLPLAREEAGDLVQVFIRGSQNTSQALVNIVNKKVHVGGFNTTRTNHTLVCLPDPFQEDSVGSVSLLAVCGGLATLMAAAVIAQYFGVINILSGKGAATNDYTSLAGHVQSSMDGSHYHSSAGSHPSRSGFAEEHISGLVRDRQRASIGGLELGEMLGRGSFGKVYKGRWRGAIVAVKIVAHDCSLASLAETLRESALSTSIQHPNVVTTFKVRTVRSRHGSDNPSSAAATWAEGEENGLDEASGDSGRLLMRAMSVGGPGRGNGRNQAINRSSLVKFPSPLRPSAVNIPEGLQFRADSGVALEGVVEEDEEPEPLSMAIKAGHGQLSHFTLESGPAAREPEPLSRAVKAGALFPDSTTETDIAEDNEPEPLTMAIKAGRKPLQVQLQPKYDSDDEPEPLSMSKKAGRSIPAQAVIGAPHNLPSPFSAGKHVGAQHDSAIEMHDKAALQSAGFNGSVSVPASEAEAPQELISRAKSGVHVHVTADADVAGEGGNVAGEEDGWEDEPEPLTRAVKAGAGRPAVVPYTEPPERIAEPVPGGSPVTPPGRGTTEGGGAALPGRMASVAGQAMNRLLSFGRASIFEGKKADESGEGTPRPVVPSALLTPNDSRGSGGNFAAQMQQAADKGAELLETWLILEFCDQGSFDHAIRAGRYANDLPSGVLCLMDVAAGMEHLHSLGVLHADLKGANVLLKSAAVSNYDHRGYSCKLADFGLSRVMENNSTHVSTSTFGTAAYMPAELLMEGKMTRAADVYSFAMLMFELLSGQQLFEGMRQSQIICKVITGWRPSVPEGRNPSYLALMTDCWNVDMTKRPVFSDILPRLRALYKELRMAAA</sequence>
<evidence type="ECO:0000256" key="7">
    <source>
        <dbReference type="SAM" id="MobiDB-lite"/>
    </source>
</evidence>
<gene>
    <name evidence="9" type="ORF">COCSUDRAFT_45216</name>
</gene>
<dbReference type="KEGG" id="csl:COCSUDRAFT_45216"/>
<dbReference type="SMART" id="SM00220">
    <property type="entry name" value="S_TKc"/>
    <property type="match status" value="1"/>
</dbReference>
<keyword evidence="1" id="KW-0723">Serine/threonine-protein kinase</keyword>
<dbReference type="OrthoDB" id="1711006at2759"/>
<dbReference type="InterPro" id="IPR008271">
    <property type="entry name" value="Ser/Thr_kinase_AS"/>
</dbReference>
<dbReference type="InterPro" id="IPR001245">
    <property type="entry name" value="Ser-Thr/Tyr_kinase_cat_dom"/>
</dbReference>
<evidence type="ECO:0000256" key="4">
    <source>
        <dbReference type="ARBA" id="ARBA00022777"/>
    </source>
</evidence>
<evidence type="ECO:0000313" key="9">
    <source>
        <dbReference type="EMBL" id="EIE18755.1"/>
    </source>
</evidence>
<proteinExistence type="predicted"/>
<keyword evidence="2" id="KW-0808">Transferase</keyword>
<feature type="domain" description="Protein kinase" evidence="8">
    <location>
        <begin position="697"/>
        <end position="1013"/>
    </location>
</feature>
<keyword evidence="3 6" id="KW-0547">Nucleotide-binding</keyword>
<feature type="region of interest" description="Disordered" evidence="7">
    <location>
        <begin position="406"/>
        <end position="433"/>
    </location>
</feature>
<dbReference type="SUPFAM" id="SSF56112">
    <property type="entry name" value="Protein kinase-like (PK-like)"/>
    <property type="match status" value="1"/>
</dbReference>
<dbReference type="PROSITE" id="PS00108">
    <property type="entry name" value="PROTEIN_KINASE_ST"/>
    <property type="match status" value="1"/>
</dbReference>
<feature type="binding site" evidence="6">
    <location>
        <position position="366"/>
    </location>
    <ligand>
        <name>ATP</name>
        <dbReference type="ChEBI" id="CHEBI:30616"/>
    </ligand>
</feature>
<evidence type="ECO:0000256" key="3">
    <source>
        <dbReference type="ARBA" id="ARBA00022741"/>
    </source>
</evidence>
<keyword evidence="4" id="KW-0418">Kinase</keyword>
<dbReference type="PROSITE" id="PS00107">
    <property type="entry name" value="PROTEIN_KINASE_ATP"/>
    <property type="match status" value="1"/>
</dbReference>
<feature type="region of interest" description="Disordered" evidence="7">
    <location>
        <begin position="716"/>
        <end position="741"/>
    </location>
</feature>
<feature type="compositionally biased region" description="Low complexity" evidence="7">
    <location>
        <begin position="723"/>
        <end position="736"/>
    </location>
</feature>
<evidence type="ECO:0000256" key="5">
    <source>
        <dbReference type="ARBA" id="ARBA00022840"/>
    </source>
</evidence>
<dbReference type="AlphaFoldDB" id="I0YK36"/>
<dbReference type="InterPro" id="IPR011009">
    <property type="entry name" value="Kinase-like_dom_sf"/>
</dbReference>
<dbReference type="Gene3D" id="1.10.510.10">
    <property type="entry name" value="Transferase(Phosphotransferase) domain 1"/>
    <property type="match status" value="1"/>
</dbReference>
<dbReference type="PROSITE" id="PS50011">
    <property type="entry name" value="PROTEIN_KINASE_DOM"/>
    <property type="match status" value="1"/>
</dbReference>
<evidence type="ECO:0000256" key="1">
    <source>
        <dbReference type="ARBA" id="ARBA00022527"/>
    </source>
</evidence>
<dbReference type="GO" id="GO:0004674">
    <property type="term" value="F:protein serine/threonine kinase activity"/>
    <property type="evidence" value="ECO:0007669"/>
    <property type="project" value="UniProtKB-KW"/>
</dbReference>
<evidence type="ECO:0000256" key="6">
    <source>
        <dbReference type="PROSITE-ProRule" id="PRU10141"/>
    </source>
</evidence>
<dbReference type="InterPro" id="IPR051681">
    <property type="entry name" value="Ser/Thr_Kinases-Pseudokinases"/>
</dbReference>
<dbReference type="Gene3D" id="3.30.200.20">
    <property type="entry name" value="Phosphorylase Kinase, domain 1"/>
    <property type="match status" value="1"/>
</dbReference>
<dbReference type="eggNOG" id="KOG0192">
    <property type="taxonomic scope" value="Eukaryota"/>
</dbReference>
<evidence type="ECO:0000313" key="10">
    <source>
        <dbReference type="Proteomes" id="UP000007264"/>
    </source>
</evidence>
<comment type="caution">
    <text evidence="9">The sequence shown here is derived from an EMBL/GenBank/DDBJ whole genome shotgun (WGS) entry which is preliminary data.</text>
</comment>